<accession>A0A9R1C873</accession>
<evidence type="ECO:0000313" key="1">
    <source>
        <dbReference type="EMBL" id="GJG57824.1"/>
    </source>
</evidence>
<dbReference type="EMBL" id="BPUB01000001">
    <property type="protein sequence ID" value="GJG57824.1"/>
    <property type="molecule type" value="Genomic_DNA"/>
</dbReference>
<gene>
    <name evidence="1" type="ORF">PRLR5076_06750</name>
</gene>
<dbReference type="AlphaFoldDB" id="A0A9R1C873"/>
<organism evidence="1 2">
    <name type="scientific">Prevotella lacticifex</name>
    <dbReference type="NCBI Taxonomy" id="2854755"/>
    <lineage>
        <taxon>Bacteria</taxon>
        <taxon>Pseudomonadati</taxon>
        <taxon>Bacteroidota</taxon>
        <taxon>Bacteroidia</taxon>
        <taxon>Bacteroidales</taxon>
        <taxon>Prevotellaceae</taxon>
        <taxon>Prevotella</taxon>
    </lineage>
</organism>
<evidence type="ECO:0008006" key="3">
    <source>
        <dbReference type="Google" id="ProtNLM"/>
    </source>
</evidence>
<proteinExistence type="predicted"/>
<evidence type="ECO:0000313" key="2">
    <source>
        <dbReference type="Proteomes" id="UP000825483"/>
    </source>
</evidence>
<keyword evidence="2" id="KW-1185">Reference proteome</keyword>
<reference evidence="1" key="1">
    <citation type="journal article" date="2022" name="Int. J. Syst. Evol. Microbiol.">
        <title>Prevotella lacticifex sp. nov., isolated from the rumen of cows.</title>
        <authorList>
            <person name="Shinkai T."/>
            <person name="Ikeyama N."/>
            <person name="Kumagai M."/>
            <person name="Ohmori H."/>
            <person name="Sakamoto M."/>
            <person name="Ohkuma M."/>
            <person name="Mitsumori M."/>
        </authorList>
    </citation>
    <scope>NUCLEOTIDE SEQUENCE</scope>
    <source>
        <strain evidence="1">R5076</strain>
    </source>
</reference>
<dbReference type="Proteomes" id="UP000825483">
    <property type="component" value="Unassembled WGS sequence"/>
</dbReference>
<protein>
    <recommendedName>
        <fullName evidence="3">Helicase/UvrB N-terminal domain-containing protein</fullName>
    </recommendedName>
</protein>
<sequence length="1268" mass="147452">MSTPMDKENHPSPKQLLAEFVEHIFEGYTTFGLHVCDIATGGGKSYTIGKLTCEYYPQYFKRIIILCVQNKLVDAMNDEIKKFINTKESKIREKDVIIIRNNSDIIREAIKDKTFEELLNEMNYAIGEQKHKGQNVYQLTYAYNKLKKTFEGLTGIVQTYESNTNNDYLQGQVDEGESWVRKQVRAFFDIYKNQLEKSGQYKRVSVDTIIHQFPHLAKVYPQVTYNSKKVLLMTVHKAMYGIDPILSEKFSILNLPDRKKETLILFDESDQAATAMRDTIIDQAIKNSVGNRKYSKGYNGFLQYKELISNPGQIAKGYYNGKLYKAIEWAKSIISTNWKRIWDDIHSYNSIFLDKDEDLEDYRRGVFFSGPAIRLNVSQADAKGFAYICYREGDRHLTLVHSENKDALDMQFKKVIPLDLFLSTITNSITAVKAQFRKVVHEAYENSIKEFEKEDKDTANNVKTSHQYLGYPTMEREIHTLFSRFESSSERMFEQQLNEYITNRKNMIIKIGDKEKKLPDYSVYSQGVQLYQEEIDGMDNQHRVRLSCREITTTPEKIIVDLVNNGNTCIVLCSATASSMSVVSNLDVKYLKQTLGNQMNSLSSDDKKEFDRLVDSTYPSDHKIEIIPLDKFDFTGEKRTNHLSLPVKYKEMFSKEAQEKGLPEKWFILTRRILEKSNFENNYKNITYQFYRLFQFIEAYSFFIDHGEIHSMLFFQNRRGDRPVDRQQIEVLSCLVDGSFTDMKSEFDDDLPDDWENKHIRITKDWEEVETNILSDLSNDQDAKIMLVAAYGSFKAGANMQYTIPAGADYVSGDDWETDESKKKKDWDAIYVQSPTTYLMMNEDGNETTFEKSLYHAMLSLMMLYWRGCLSKKEVVGWLNQALSNKFYFTEKNNPGIAKDKAAWAQTVVEQAIGRLCRTRNKPRTTYILYDREMEKFFDKTNLDKSLTKEFRTLANYILEHRDIDNIIGSEDSDEVVRCNDANTAMELLKRLRTMALRYTVHDVDSDEDGDEEEGNVSYNTRIAQEMNQSYKHTIIRKPVIDSLDELKNEDKQLTFITKCYGDWNQEEDGGYTFAFADKRICPLDKGRNYTISPSKVHLDILMKNDIIRRYFEQNGYATNWKKGKYILHPEILTSEYAGEIGEEAFLALVYEYTDCKEGQISHLEGKDYELADFVLKNEDGTNRIAFDVKNRDPKGEQYDALGDMPTSEKRRIKQQRLHCNLITVNMIEIKKVALDETREMPGLIDMEGQIIPQNIERLKILINGKKN</sequence>
<comment type="caution">
    <text evidence="1">The sequence shown here is derived from an EMBL/GenBank/DDBJ whole genome shotgun (WGS) entry which is preliminary data.</text>
</comment>
<name>A0A9R1C873_9BACT</name>